<dbReference type="PANTHER" id="PTHR32401:SF47">
    <property type="entry name" value="LEGUME LECTIN DOMAIN-CONTAINING PROTEIN"/>
    <property type="match status" value="1"/>
</dbReference>
<dbReference type="GO" id="GO:0030246">
    <property type="term" value="F:carbohydrate binding"/>
    <property type="evidence" value="ECO:0007669"/>
    <property type="project" value="UniProtKB-KW"/>
</dbReference>
<evidence type="ECO:0000256" key="4">
    <source>
        <dbReference type="SAM" id="Phobius"/>
    </source>
</evidence>
<sequence>MPAMSLTSLMCFKIPFLVLFIFTHFFSRFAQSLSFSIRRFDPKHPRIHYEGDASASNGDILLNTNDRPYGVGRATYVKPLHLWDDCSLTHQADFTTHFSFTMDNVSESEGAGLAFFLAPFGNTAPLNSGGENLGLFDQYPSTTGSAKAKNQIVAVEFDTSPRQHVSINENSINPLVNASWDPNSQAGKAVDVWITYNSKTKNLSVFWTNSTSRGNSSLSCFIDLKEALPERVTIGFSASTRLKLERHCIHSWDFHSNLDSMKVSCSKKRRKKILALSVAVIFSILMLLVWIISWLILRRRRTKNGGPETDAYSDSSITELNQTDDPH</sequence>
<dbReference type="PROSITE" id="PS00307">
    <property type="entry name" value="LECTIN_LEGUME_BETA"/>
    <property type="match status" value="1"/>
</dbReference>
<dbReference type="InterPro" id="IPR050258">
    <property type="entry name" value="Leguminous_Lectin"/>
</dbReference>
<dbReference type="InterPro" id="IPR019825">
    <property type="entry name" value="Lectin_legB_Mn/Ca_BS"/>
</dbReference>
<dbReference type="OrthoDB" id="4062651at2759"/>
<dbReference type="PANTHER" id="PTHR32401">
    <property type="entry name" value="CONCANAVALIN A-LIKE LECTIN FAMILY PROTEIN"/>
    <property type="match status" value="1"/>
</dbReference>
<feature type="domain" description="Legume lectin" evidence="5">
    <location>
        <begin position="32"/>
        <end position="264"/>
    </location>
</feature>
<comment type="caution">
    <text evidence="6">The sequence shown here is derived from an EMBL/GenBank/DDBJ whole genome shotgun (WGS) entry which is preliminary data.</text>
</comment>
<organism evidence="6 7">
    <name type="scientific">Morella rubra</name>
    <name type="common">Chinese bayberry</name>
    <dbReference type="NCBI Taxonomy" id="262757"/>
    <lineage>
        <taxon>Eukaryota</taxon>
        <taxon>Viridiplantae</taxon>
        <taxon>Streptophyta</taxon>
        <taxon>Embryophyta</taxon>
        <taxon>Tracheophyta</taxon>
        <taxon>Spermatophyta</taxon>
        <taxon>Magnoliopsida</taxon>
        <taxon>eudicotyledons</taxon>
        <taxon>Gunneridae</taxon>
        <taxon>Pentapetalae</taxon>
        <taxon>rosids</taxon>
        <taxon>fabids</taxon>
        <taxon>Fagales</taxon>
        <taxon>Myricaceae</taxon>
        <taxon>Morella</taxon>
    </lineage>
</organism>
<evidence type="ECO:0000256" key="3">
    <source>
        <dbReference type="SAM" id="MobiDB-lite"/>
    </source>
</evidence>
<evidence type="ECO:0000313" key="7">
    <source>
        <dbReference type="Proteomes" id="UP000516437"/>
    </source>
</evidence>
<keyword evidence="7" id="KW-1185">Reference proteome</keyword>
<comment type="similarity">
    <text evidence="1">Belongs to the leguminous lectin family.</text>
</comment>
<dbReference type="SUPFAM" id="SSF49899">
    <property type="entry name" value="Concanavalin A-like lectins/glucanases"/>
    <property type="match status" value="1"/>
</dbReference>
<dbReference type="InterPro" id="IPR013320">
    <property type="entry name" value="ConA-like_dom_sf"/>
</dbReference>
<dbReference type="CDD" id="cd06899">
    <property type="entry name" value="lectin_legume_LecRK_Arcelin_ConA"/>
    <property type="match status" value="1"/>
</dbReference>
<keyword evidence="2" id="KW-0430">Lectin</keyword>
<name>A0A6A1VLQ4_9ROSI</name>
<feature type="region of interest" description="Disordered" evidence="3">
    <location>
        <begin position="305"/>
        <end position="327"/>
    </location>
</feature>
<proteinExistence type="inferred from homology"/>
<keyword evidence="4" id="KW-0472">Membrane</keyword>
<reference evidence="6 7" key="1">
    <citation type="journal article" date="2019" name="Plant Biotechnol. J.">
        <title>The red bayberry genome and genetic basis of sex determination.</title>
        <authorList>
            <person name="Jia H.M."/>
            <person name="Jia H.J."/>
            <person name="Cai Q.L."/>
            <person name="Wang Y."/>
            <person name="Zhao H.B."/>
            <person name="Yang W.F."/>
            <person name="Wang G.Y."/>
            <person name="Li Y.H."/>
            <person name="Zhan D.L."/>
            <person name="Shen Y.T."/>
            <person name="Niu Q.F."/>
            <person name="Chang L."/>
            <person name="Qiu J."/>
            <person name="Zhao L."/>
            <person name="Xie H.B."/>
            <person name="Fu W.Y."/>
            <person name="Jin J."/>
            <person name="Li X.W."/>
            <person name="Jiao Y."/>
            <person name="Zhou C.C."/>
            <person name="Tu T."/>
            <person name="Chai C.Y."/>
            <person name="Gao J.L."/>
            <person name="Fan L.J."/>
            <person name="van de Weg E."/>
            <person name="Wang J.Y."/>
            <person name="Gao Z.S."/>
        </authorList>
    </citation>
    <scope>NUCLEOTIDE SEQUENCE [LARGE SCALE GENOMIC DNA]</scope>
    <source>
        <tissue evidence="6">Leaves</tissue>
    </source>
</reference>
<evidence type="ECO:0000313" key="6">
    <source>
        <dbReference type="EMBL" id="KAB1213535.1"/>
    </source>
</evidence>
<evidence type="ECO:0000256" key="2">
    <source>
        <dbReference type="ARBA" id="ARBA00022734"/>
    </source>
</evidence>
<dbReference type="PROSITE" id="PS00308">
    <property type="entry name" value="LECTIN_LEGUME_ALPHA"/>
    <property type="match status" value="1"/>
</dbReference>
<accession>A0A6A1VLQ4</accession>
<dbReference type="AlphaFoldDB" id="A0A6A1VLQ4"/>
<evidence type="ECO:0000259" key="5">
    <source>
        <dbReference type="Pfam" id="PF00139"/>
    </source>
</evidence>
<protein>
    <submittedName>
        <fullName evidence="6">Agglutinin-2</fullName>
    </submittedName>
</protein>
<dbReference type="InterPro" id="IPR000985">
    <property type="entry name" value="Lectin_LegA_CS"/>
</dbReference>
<evidence type="ECO:0000256" key="1">
    <source>
        <dbReference type="ARBA" id="ARBA00007606"/>
    </source>
</evidence>
<dbReference type="Proteomes" id="UP000516437">
    <property type="component" value="Chromosome 5"/>
</dbReference>
<gene>
    <name evidence="6" type="ORF">CJ030_MR5G023016</name>
</gene>
<dbReference type="EMBL" id="RXIC02000023">
    <property type="protein sequence ID" value="KAB1213535.1"/>
    <property type="molecule type" value="Genomic_DNA"/>
</dbReference>
<keyword evidence="4" id="KW-1133">Transmembrane helix</keyword>
<feature type="compositionally biased region" description="Polar residues" evidence="3">
    <location>
        <begin position="312"/>
        <end position="327"/>
    </location>
</feature>
<dbReference type="Gene3D" id="2.60.120.200">
    <property type="match status" value="1"/>
</dbReference>
<dbReference type="Pfam" id="PF00139">
    <property type="entry name" value="Lectin_legB"/>
    <property type="match status" value="1"/>
</dbReference>
<feature type="transmembrane region" description="Helical" evidence="4">
    <location>
        <begin position="273"/>
        <end position="297"/>
    </location>
</feature>
<keyword evidence="4" id="KW-0812">Transmembrane</keyword>
<dbReference type="InterPro" id="IPR001220">
    <property type="entry name" value="Legume_lectin_dom"/>
</dbReference>